<dbReference type="OrthoDB" id="127493at2759"/>
<evidence type="ECO:0000313" key="2">
    <source>
        <dbReference type="EMBL" id="KAG7384944.1"/>
    </source>
</evidence>
<accession>A0A8T1VZA1</accession>
<gene>
    <name evidence="2" type="ORF">PHYPSEUDO_002090</name>
</gene>
<evidence type="ECO:0000256" key="1">
    <source>
        <dbReference type="SAM" id="MobiDB-lite"/>
    </source>
</evidence>
<reference evidence="2" key="1">
    <citation type="submission" date="2021-02" db="EMBL/GenBank/DDBJ databases">
        <authorList>
            <person name="Palmer J.M."/>
        </authorList>
    </citation>
    <scope>NUCLEOTIDE SEQUENCE</scope>
    <source>
        <strain evidence="2">SCRP734</strain>
    </source>
</reference>
<dbReference type="AlphaFoldDB" id="A0A8T1VZA1"/>
<name>A0A8T1VZA1_9STRA</name>
<feature type="region of interest" description="Disordered" evidence="1">
    <location>
        <begin position="68"/>
        <end position="104"/>
    </location>
</feature>
<comment type="caution">
    <text evidence="2">The sequence shown here is derived from an EMBL/GenBank/DDBJ whole genome shotgun (WGS) entry which is preliminary data.</text>
</comment>
<dbReference type="EMBL" id="JAGDFM010000134">
    <property type="protein sequence ID" value="KAG7384944.1"/>
    <property type="molecule type" value="Genomic_DNA"/>
</dbReference>
<evidence type="ECO:0000313" key="3">
    <source>
        <dbReference type="Proteomes" id="UP000694044"/>
    </source>
</evidence>
<keyword evidence="3" id="KW-1185">Reference proteome</keyword>
<protein>
    <submittedName>
        <fullName evidence="2">Uncharacterized protein</fullName>
    </submittedName>
</protein>
<organism evidence="2 3">
    <name type="scientific">Phytophthora pseudosyringae</name>
    <dbReference type="NCBI Taxonomy" id="221518"/>
    <lineage>
        <taxon>Eukaryota</taxon>
        <taxon>Sar</taxon>
        <taxon>Stramenopiles</taxon>
        <taxon>Oomycota</taxon>
        <taxon>Peronosporomycetes</taxon>
        <taxon>Peronosporales</taxon>
        <taxon>Peronosporaceae</taxon>
        <taxon>Phytophthora</taxon>
    </lineage>
</organism>
<sequence length="442" mass="49767">METHEDRDFLDEVTGFLDQCEGPDAPVVEEKPHEASATRGDDGLLLATHQLLAETEELLASCTAPVDNKQEEGASPASTQGKSSQEDTRGSAQHGKVSVEQRRQIRNAQAAKRRLRYRRKLKGEKETLKQHENELTTQLTGLQVAQAELKAKQASSLTFGAWRAVAARQLERRLQAEQQQKVLRAEVAGRARLIQQLNLLLQSNPRCKFVSWETMEKNGDVGGSVLFKTMLDGLDAVYLRTDDVWHGLEFKSTMPLTYNMTRKCKEGVTYFDGAERTVFPYDFEQAVDVMSIVMMADPEKDLNAVHAQDLEDTVTVKYRLKYELRQGECANFVVYGVARKYREKDRLVFLWRSFTEGTGEFDGFHSDETTWIILRPGTETSGVNCGQSCTVLESYSRMVPVGFGSAPGCDEDVDRFVKILAELGEEESKQMMVMMEKLIIGP</sequence>
<feature type="compositionally biased region" description="Basic and acidic residues" evidence="1">
    <location>
        <begin position="28"/>
        <end position="42"/>
    </location>
</feature>
<feature type="region of interest" description="Disordered" evidence="1">
    <location>
        <begin position="17"/>
        <end position="42"/>
    </location>
</feature>
<dbReference type="Proteomes" id="UP000694044">
    <property type="component" value="Unassembled WGS sequence"/>
</dbReference>
<proteinExistence type="predicted"/>